<proteinExistence type="predicted"/>
<evidence type="ECO:0000313" key="2">
    <source>
        <dbReference type="EMBL" id="KIM98734.1"/>
    </source>
</evidence>
<accession>A0A0C3H614</accession>
<evidence type="ECO:0000256" key="1">
    <source>
        <dbReference type="ARBA" id="ARBA00023002"/>
    </source>
</evidence>
<dbReference type="STRING" id="913774.A0A0C3H614"/>
<dbReference type="OrthoDB" id="74360at2759"/>
<keyword evidence="3" id="KW-1185">Reference proteome</keyword>
<dbReference type="HOGENOM" id="CLU_015676_1_0_1"/>
<reference evidence="3" key="2">
    <citation type="submission" date="2015-01" db="EMBL/GenBank/DDBJ databases">
        <title>Evolutionary Origins and Diversification of the Mycorrhizal Mutualists.</title>
        <authorList>
            <consortium name="DOE Joint Genome Institute"/>
            <consortium name="Mycorrhizal Genomics Consortium"/>
            <person name="Kohler A."/>
            <person name="Kuo A."/>
            <person name="Nagy L.G."/>
            <person name="Floudas D."/>
            <person name="Copeland A."/>
            <person name="Barry K.W."/>
            <person name="Cichocki N."/>
            <person name="Veneault-Fourrey C."/>
            <person name="LaButti K."/>
            <person name="Lindquist E.A."/>
            <person name="Lipzen A."/>
            <person name="Lundell T."/>
            <person name="Morin E."/>
            <person name="Murat C."/>
            <person name="Riley R."/>
            <person name="Ohm R."/>
            <person name="Sun H."/>
            <person name="Tunlid A."/>
            <person name="Henrissat B."/>
            <person name="Grigoriev I.V."/>
            <person name="Hibbett D.S."/>
            <person name="Martin F."/>
        </authorList>
    </citation>
    <scope>NUCLEOTIDE SEQUENCE [LARGE SCALE GENOMIC DNA]</scope>
    <source>
        <strain evidence="3">Zn</strain>
    </source>
</reference>
<dbReference type="GO" id="GO:0050660">
    <property type="term" value="F:flavin adenine dinucleotide binding"/>
    <property type="evidence" value="ECO:0007669"/>
    <property type="project" value="TreeGrafter"/>
</dbReference>
<dbReference type="InterPro" id="IPR036188">
    <property type="entry name" value="FAD/NAD-bd_sf"/>
</dbReference>
<gene>
    <name evidence="2" type="ORF">OIDMADRAFT_128612</name>
</gene>
<dbReference type="EMBL" id="KN832880">
    <property type="protein sequence ID" value="KIM98734.1"/>
    <property type="molecule type" value="Genomic_DNA"/>
</dbReference>
<name>A0A0C3H614_OIDMZ</name>
<dbReference type="Pfam" id="PF13738">
    <property type="entry name" value="Pyr_redox_3"/>
    <property type="match status" value="1"/>
</dbReference>
<dbReference type="SUPFAM" id="SSF51905">
    <property type="entry name" value="FAD/NAD(P)-binding domain"/>
    <property type="match status" value="2"/>
</dbReference>
<dbReference type="PANTHER" id="PTHR43539">
    <property type="entry name" value="FLAVIN-BINDING MONOOXYGENASE-LIKE PROTEIN (AFU_ORTHOLOGUE AFUA_4G09220)"/>
    <property type="match status" value="1"/>
</dbReference>
<evidence type="ECO:0008006" key="4">
    <source>
        <dbReference type="Google" id="ProtNLM"/>
    </source>
</evidence>
<sequence length="614" mass="67641">MVTVPEQKLIPGSVNVPPADLPKIFESRSGPVSPKQAAEVGQTFVAHFSAKLIAGEYDGLCKFFLPDNCYYRDMLVTSPDVRSLHGFEKIQQYLSAGRTIQSLEIDGMKSAPALEPLNPGLSVNCITVFLTGETDIAYFRGLAKLVQDVDDEGRWKIYFINTLVTMWKGLLKEHVGPNRPFGGELTAKDPEPEPSQLTASDAAVLIVGAGHCGLNTAARLAALGVKALLVDRLPRVGDVWRNRYDTLSTHDPVHSNHMAYLNFPPTWPLYATKDDMGSWLDAYVQIMGLEVLTNTTIKRPIWHPSKKQWSVTISRTQDGVVIEQAIHPRHIIQSTGFAGGPNVPDIQGLTKFRGPLIHSAAFRNAKGSKGKKVVIVGACNSAQDAARDYLLNGADVTIIQRSSTSITTRDIVTPILARSYNEGNIDEFDYLRNMVPLPVLKTFSIQANKILAPLLKPVEEDYRSAGFQLNDGPDGAGILFLALQSNGGYHIYEGNHKYYREGRMKVQQGKQIAEITEASVVLEDGTTIEADEIVMATGYKSRESVMRSVFGDDVANKVHGFGGLNSDGEWMTEWRQSGCPGFWVTIGNMAMSRFWSRILALQIQALEGGLYEIW</sequence>
<dbReference type="GO" id="GO:0004497">
    <property type="term" value="F:monooxygenase activity"/>
    <property type="evidence" value="ECO:0007669"/>
    <property type="project" value="TreeGrafter"/>
</dbReference>
<dbReference type="InterPro" id="IPR050982">
    <property type="entry name" value="Auxin_biosynth/cation_transpt"/>
</dbReference>
<dbReference type="InParanoid" id="A0A0C3H614"/>
<dbReference type="Proteomes" id="UP000054321">
    <property type="component" value="Unassembled WGS sequence"/>
</dbReference>
<dbReference type="PANTHER" id="PTHR43539:SF24">
    <property type="entry name" value="FAD_NAD(P)-BINDING DOMAIN-CONTAINING PROTEIN-RELATED"/>
    <property type="match status" value="1"/>
</dbReference>
<reference evidence="2 3" key="1">
    <citation type="submission" date="2014-04" db="EMBL/GenBank/DDBJ databases">
        <authorList>
            <consortium name="DOE Joint Genome Institute"/>
            <person name="Kuo A."/>
            <person name="Martino E."/>
            <person name="Perotto S."/>
            <person name="Kohler A."/>
            <person name="Nagy L.G."/>
            <person name="Floudas D."/>
            <person name="Copeland A."/>
            <person name="Barry K.W."/>
            <person name="Cichocki N."/>
            <person name="Veneault-Fourrey C."/>
            <person name="LaButti K."/>
            <person name="Lindquist E.A."/>
            <person name="Lipzen A."/>
            <person name="Lundell T."/>
            <person name="Morin E."/>
            <person name="Murat C."/>
            <person name="Sun H."/>
            <person name="Tunlid A."/>
            <person name="Henrissat B."/>
            <person name="Grigoriev I.V."/>
            <person name="Hibbett D.S."/>
            <person name="Martin F."/>
            <person name="Nordberg H.P."/>
            <person name="Cantor M.N."/>
            <person name="Hua S.X."/>
        </authorList>
    </citation>
    <scope>NUCLEOTIDE SEQUENCE [LARGE SCALE GENOMIC DNA]</scope>
    <source>
        <strain evidence="2 3">Zn</strain>
    </source>
</reference>
<dbReference type="AlphaFoldDB" id="A0A0C3H614"/>
<dbReference type="Gene3D" id="3.50.50.60">
    <property type="entry name" value="FAD/NAD(P)-binding domain"/>
    <property type="match status" value="2"/>
</dbReference>
<protein>
    <recommendedName>
        <fullName evidence="4">FAD/NAD(P)-binding domain-containing protein</fullName>
    </recommendedName>
</protein>
<keyword evidence="1" id="KW-0560">Oxidoreductase</keyword>
<evidence type="ECO:0000313" key="3">
    <source>
        <dbReference type="Proteomes" id="UP000054321"/>
    </source>
</evidence>
<organism evidence="2 3">
    <name type="scientific">Oidiodendron maius (strain Zn)</name>
    <dbReference type="NCBI Taxonomy" id="913774"/>
    <lineage>
        <taxon>Eukaryota</taxon>
        <taxon>Fungi</taxon>
        <taxon>Dikarya</taxon>
        <taxon>Ascomycota</taxon>
        <taxon>Pezizomycotina</taxon>
        <taxon>Leotiomycetes</taxon>
        <taxon>Leotiomycetes incertae sedis</taxon>
        <taxon>Myxotrichaceae</taxon>
        <taxon>Oidiodendron</taxon>
    </lineage>
</organism>